<organism evidence="1 2">
    <name type="scientific">Methylohalomonas lacus</name>
    <dbReference type="NCBI Taxonomy" id="398773"/>
    <lineage>
        <taxon>Bacteria</taxon>
        <taxon>Pseudomonadati</taxon>
        <taxon>Pseudomonadota</taxon>
        <taxon>Gammaproteobacteria</taxon>
        <taxon>Methylohalomonadales</taxon>
        <taxon>Methylohalomonadaceae</taxon>
        <taxon>Methylohalomonas</taxon>
    </lineage>
</organism>
<gene>
    <name evidence="1" type="ORF">J2T55_002362</name>
</gene>
<dbReference type="InterPro" id="IPR042099">
    <property type="entry name" value="ANL_N_sf"/>
</dbReference>
<dbReference type="Gene3D" id="3.40.50.12780">
    <property type="entry name" value="N-terminal domain of ligase-like"/>
    <property type="match status" value="1"/>
</dbReference>
<comment type="caution">
    <text evidence="1">The sequence shown here is derived from an EMBL/GenBank/DDBJ whole genome shotgun (WGS) entry which is preliminary data.</text>
</comment>
<dbReference type="EC" id="6.2.1.30" evidence="1"/>
<proteinExistence type="predicted"/>
<evidence type="ECO:0000313" key="2">
    <source>
        <dbReference type="Proteomes" id="UP001204445"/>
    </source>
</evidence>
<reference evidence="1" key="1">
    <citation type="submission" date="2022-08" db="EMBL/GenBank/DDBJ databases">
        <title>Genomic Encyclopedia of Type Strains, Phase III (KMG-III): the genomes of soil and plant-associated and newly described type strains.</title>
        <authorList>
            <person name="Whitman W."/>
        </authorList>
    </citation>
    <scope>NUCLEOTIDE SEQUENCE</scope>
    <source>
        <strain evidence="1">HMT 1</strain>
    </source>
</reference>
<dbReference type="SUPFAM" id="SSF56801">
    <property type="entry name" value="Acetyl-CoA synthetase-like"/>
    <property type="match status" value="1"/>
</dbReference>
<keyword evidence="2" id="KW-1185">Reference proteome</keyword>
<evidence type="ECO:0000313" key="1">
    <source>
        <dbReference type="EMBL" id="MCS3904326.1"/>
    </source>
</evidence>
<keyword evidence="1" id="KW-0436">Ligase</keyword>
<dbReference type="PANTHER" id="PTHR36932">
    <property type="entry name" value="CAPSULAR POLYSACCHARIDE BIOSYNTHESIS PROTEIN"/>
    <property type="match status" value="1"/>
</dbReference>
<accession>A0AAE3HL36</accession>
<dbReference type="InterPro" id="IPR053158">
    <property type="entry name" value="CapK_Type1_Caps_Biosynth"/>
</dbReference>
<dbReference type="GO" id="GO:0047475">
    <property type="term" value="F:phenylacetate-CoA ligase activity"/>
    <property type="evidence" value="ECO:0007669"/>
    <property type="project" value="UniProtKB-EC"/>
</dbReference>
<dbReference type="Proteomes" id="UP001204445">
    <property type="component" value="Unassembled WGS sequence"/>
</dbReference>
<dbReference type="PANTHER" id="PTHR36932:SF1">
    <property type="entry name" value="CAPSULAR POLYSACCHARIDE BIOSYNTHESIS PROTEIN"/>
    <property type="match status" value="1"/>
</dbReference>
<dbReference type="AlphaFoldDB" id="A0AAE3HL36"/>
<dbReference type="RefSeq" id="WP_259057050.1">
    <property type="nucleotide sequence ID" value="NZ_JANUCT010000020.1"/>
</dbReference>
<protein>
    <submittedName>
        <fullName evidence="1">Phenylacetate-CoA ligase</fullName>
        <ecNumber evidence="1">6.2.1.30</ecNumber>
    </submittedName>
</protein>
<name>A0AAE3HL36_9GAMM</name>
<sequence length="448" mass="51933">MFDLYNINTVIYKYLVYNPVLLVKGQWLYPYLSELNKTQYTTSEVIEELQSRKLKKLLNIAKSNTLYYKEINYDPELPINDILNSIPILNKETLKINPDQLINKKFNKSTTRKISGGSTGTPVSILKNNKAMAQELAAAWRGYEWAGVGIGSKQARFWGVPITKYELWKARLIDLITNRKRFSAFKFSDVNLRDYIKVLDRFKPLYFYGYTSMLKQLALFLQRENILLKFKPVSVISTAELLSEEDRALFKKYFKSNIFNEYGCGEVGTIAHECENGSLHINSENLILETVDDNGDRVDNGEIGNLLVTDLNNLAMPLIRYRLGDKCILSSDKCDCGRTLPVLKKIVGREYDFLVNKSGEYFHGEYFLYLFEELKRKGIVINSYQVIQTSPDNIDIYLNISTSLDKIKKYITKHLQKDFGYDIKINYHMVDELILEKSGKIRLIKKDF</sequence>
<dbReference type="EMBL" id="JANUCT010000020">
    <property type="protein sequence ID" value="MCS3904326.1"/>
    <property type="molecule type" value="Genomic_DNA"/>
</dbReference>